<dbReference type="PROSITE" id="PS50240">
    <property type="entry name" value="TRYPSIN_DOM"/>
    <property type="match status" value="1"/>
</dbReference>
<dbReference type="Gene3D" id="2.40.10.10">
    <property type="entry name" value="Trypsin-like serine proteases"/>
    <property type="match status" value="1"/>
</dbReference>
<dbReference type="GO" id="GO:0006508">
    <property type="term" value="P:proteolysis"/>
    <property type="evidence" value="ECO:0007669"/>
    <property type="project" value="InterPro"/>
</dbReference>
<accession>A0A0R1DWH8</accession>
<feature type="chain" id="PRO_5006402959" description="Peptidase S1 domain-containing protein" evidence="3">
    <location>
        <begin position="21"/>
        <end position="273"/>
    </location>
</feature>
<dbReference type="Proteomes" id="UP000002282">
    <property type="component" value="Chromosome 3L"/>
</dbReference>
<dbReference type="InterPro" id="IPR001254">
    <property type="entry name" value="Trypsin_dom"/>
</dbReference>
<evidence type="ECO:0000256" key="1">
    <source>
        <dbReference type="ARBA" id="ARBA00023157"/>
    </source>
</evidence>
<dbReference type="CDD" id="cd00190">
    <property type="entry name" value="Tryp_SPc"/>
    <property type="match status" value="1"/>
</dbReference>
<dbReference type="InterPro" id="IPR051487">
    <property type="entry name" value="Ser/Thr_Proteases_Immune/Dev"/>
</dbReference>
<keyword evidence="6" id="KW-1185">Reference proteome</keyword>
<evidence type="ECO:0000256" key="2">
    <source>
        <dbReference type="ARBA" id="ARBA00024195"/>
    </source>
</evidence>
<dbReference type="InterPro" id="IPR009003">
    <property type="entry name" value="Peptidase_S1_PA"/>
</dbReference>
<dbReference type="PRINTS" id="PR00722">
    <property type="entry name" value="CHYMOTRYPSIN"/>
</dbReference>
<gene>
    <name evidence="5" type="primary">Dyak\GE27585</name>
    <name evidence="5" type="synonym">GE27585</name>
    <name evidence="5" type="ORF">Dyak_GE27585</name>
</gene>
<evidence type="ECO:0000256" key="3">
    <source>
        <dbReference type="SAM" id="SignalP"/>
    </source>
</evidence>
<dbReference type="Pfam" id="PF00089">
    <property type="entry name" value="Trypsin"/>
    <property type="match status" value="1"/>
</dbReference>
<dbReference type="InterPro" id="IPR043504">
    <property type="entry name" value="Peptidase_S1_PA_chymotrypsin"/>
</dbReference>
<evidence type="ECO:0000313" key="5">
    <source>
        <dbReference type="EMBL" id="KRK01279.1"/>
    </source>
</evidence>
<evidence type="ECO:0000313" key="6">
    <source>
        <dbReference type="Proteomes" id="UP000002282"/>
    </source>
</evidence>
<dbReference type="EMBL" id="CM000159">
    <property type="protein sequence ID" value="KRK01279.1"/>
    <property type="molecule type" value="Genomic_DNA"/>
</dbReference>
<dbReference type="InterPro" id="IPR018114">
    <property type="entry name" value="TRYPSIN_HIS"/>
</dbReference>
<dbReference type="InterPro" id="IPR001314">
    <property type="entry name" value="Peptidase_S1A"/>
</dbReference>
<dbReference type="AlphaFoldDB" id="A0A0R1DWH8"/>
<name>A0A0R1DWH8_DROYA</name>
<feature type="domain" description="Peptidase S1" evidence="4">
    <location>
        <begin position="26"/>
        <end position="271"/>
    </location>
</feature>
<proteinExistence type="inferred from homology"/>
<keyword evidence="1" id="KW-1015">Disulfide bond</keyword>
<dbReference type="GO" id="GO:0004252">
    <property type="term" value="F:serine-type endopeptidase activity"/>
    <property type="evidence" value="ECO:0007669"/>
    <property type="project" value="InterPro"/>
</dbReference>
<feature type="signal peptide" evidence="3">
    <location>
        <begin position="1"/>
        <end position="20"/>
    </location>
</feature>
<dbReference type="PANTHER" id="PTHR24256">
    <property type="entry name" value="TRYPTASE-RELATED"/>
    <property type="match status" value="1"/>
</dbReference>
<reference evidence="5 6" key="1">
    <citation type="journal article" date="2007" name="Nature">
        <title>Evolution of genes and genomes on the Drosophila phylogeny.</title>
        <authorList>
            <consortium name="Drosophila 12 Genomes Consortium"/>
            <person name="Clark A.G."/>
            <person name="Eisen M.B."/>
            <person name="Smith D.R."/>
            <person name="Bergman C.M."/>
            <person name="Oliver B."/>
            <person name="Markow T.A."/>
            <person name="Kaufman T.C."/>
            <person name="Kellis M."/>
            <person name="Gelbart W."/>
            <person name="Iyer V.N."/>
            <person name="Pollard D.A."/>
            <person name="Sackton T.B."/>
            <person name="Larracuente A.M."/>
            <person name="Singh N.D."/>
            <person name="Abad J.P."/>
            <person name="Abt D.N."/>
            <person name="Adryan B."/>
            <person name="Aguade M."/>
            <person name="Akashi H."/>
            <person name="Anderson W.W."/>
            <person name="Aquadro C.F."/>
            <person name="Ardell D.H."/>
            <person name="Arguello R."/>
            <person name="Artieri C.G."/>
            <person name="Barbash D.A."/>
            <person name="Barker D."/>
            <person name="Barsanti P."/>
            <person name="Batterham P."/>
            <person name="Batzoglou S."/>
            <person name="Begun D."/>
            <person name="Bhutkar A."/>
            <person name="Blanco E."/>
            <person name="Bosak S.A."/>
            <person name="Bradley R.K."/>
            <person name="Brand A.D."/>
            <person name="Brent M.R."/>
            <person name="Brooks A.N."/>
            <person name="Brown R.H."/>
            <person name="Butlin R.K."/>
            <person name="Caggese C."/>
            <person name="Calvi B.R."/>
            <person name="Bernardo de Carvalho A."/>
            <person name="Caspi A."/>
            <person name="Castrezana S."/>
            <person name="Celniker S.E."/>
            <person name="Chang J.L."/>
            <person name="Chapple C."/>
            <person name="Chatterji S."/>
            <person name="Chinwalla A."/>
            <person name="Civetta A."/>
            <person name="Clifton S.W."/>
            <person name="Comeron J.M."/>
            <person name="Costello J.C."/>
            <person name="Coyne J.A."/>
            <person name="Daub J."/>
            <person name="David R.G."/>
            <person name="Delcher A.L."/>
            <person name="Delehaunty K."/>
            <person name="Do C.B."/>
            <person name="Ebling H."/>
            <person name="Edwards K."/>
            <person name="Eickbush T."/>
            <person name="Evans J.D."/>
            <person name="Filipski A."/>
            <person name="Findeiss S."/>
            <person name="Freyhult E."/>
            <person name="Fulton L."/>
            <person name="Fulton R."/>
            <person name="Garcia A.C."/>
            <person name="Gardiner A."/>
            <person name="Garfield D.A."/>
            <person name="Garvin B.E."/>
            <person name="Gibson G."/>
            <person name="Gilbert D."/>
            <person name="Gnerre S."/>
            <person name="Godfrey J."/>
            <person name="Good R."/>
            <person name="Gotea V."/>
            <person name="Gravely B."/>
            <person name="Greenberg A.J."/>
            <person name="Griffiths-Jones S."/>
            <person name="Gross S."/>
            <person name="Guigo R."/>
            <person name="Gustafson E.A."/>
            <person name="Haerty W."/>
            <person name="Hahn M.W."/>
            <person name="Halligan D.L."/>
            <person name="Halpern A.L."/>
            <person name="Halter G.M."/>
            <person name="Han M.V."/>
            <person name="Heger A."/>
            <person name="Hillier L."/>
            <person name="Hinrichs A.S."/>
            <person name="Holmes I."/>
            <person name="Hoskins R.A."/>
            <person name="Hubisz M.J."/>
            <person name="Hultmark D."/>
            <person name="Huntley M.A."/>
            <person name="Jaffe D.B."/>
            <person name="Jagadeeshan S."/>
            <person name="Jeck W.R."/>
            <person name="Johnson J."/>
            <person name="Jones C.D."/>
            <person name="Jordan W.C."/>
            <person name="Karpen G.H."/>
            <person name="Kataoka E."/>
            <person name="Keightley P.D."/>
            <person name="Kheradpour P."/>
            <person name="Kirkness E.F."/>
            <person name="Koerich L.B."/>
            <person name="Kristiansen K."/>
            <person name="Kudrna D."/>
            <person name="Kulathinal R.J."/>
            <person name="Kumar S."/>
            <person name="Kwok R."/>
            <person name="Lander E."/>
            <person name="Langley C.H."/>
            <person name="Lapoint R."/>
            <person name="Lazzaro B.P."/>
            <person name="Lee S.J."/>
            <person name="Levesque L."/>
            <person name="Li R."/>
            <person name="Lin C.F."/>
            <person name="Lin M.F."/>
            <person name="Lindblad-Toh K."/>
            <person name="Llopart A."/>
            <person name="Long M."/>
            <person name="Low L."/>
            <person name="Lozovsky E."/>
            <person name="Lu J."/>
            <person name="Luo M."/>
            <person name="Machado C.A."/>
            <person name="Makalowski W."/>
            <person name="Marzo M."/>
            <person name="Matsuda M."/>
            <person name="Matzkin L."/>
            <person name="McAllister B."/>
            <person name="McBride C.S."/>
            <person name="McKernan B."/>
            <person name="McKernan K."/>
            <person name="Mendez-Lago M."/>
            <person name="Minx P."/>
            <person name="Mollenhauer M.U."/>
            <person name="Montooth K."/>
            <person name="Mount S.M."/>
            <person name="Mu X."/>
            <person name="Myers E."/>
            <person name="Negre B."/>
            <person name="Newfeld S."/>
            <person name="Nielsen R."/>
            <person name="Noor M.A."/>
            <person name="O'Grady P."/>
            <person name="Pachter L."/>
            <person name="Papaceit M."/>
            <person name="Parisi M.J."/>
            <person name="Parisi M."/>
            <person name="Parts L."/>
            <person name="Pedersen J.S."/>
            <person name="Pesole G."/>
            <person name="Phillippy A.M."/>
            <person name="Ponting C.P."/>
            <person name="Pop M."/>
            <person name="Porcelli D."/>
            <person name="Powell J.R."/>
            <person name="Prohaska S."/>
            <person name="Pruitt K."/>
            <person name="Puig M."/>
            <person name="Quesneville H."/>
            <person name="Ram K.R."/>
            <person name="Rand D."/>
            <person name="Rasmussen M.D."/>
            <person name="Reed L.K."/>
            <person name="Reenan R."/>
            <person name="Reily A."/>
            <person name="Remington K.A."/>
            <person name="Rieger T.T."/>
            <person name="Ritchie M.G."/>
            <person name="Robin C."/>
            <person name="Rogers Y.H."/>
            <person name="Rohde C."/>
            <person name="Rozas J."/>
            <person name="Rubenfield M.J."/>
            <person name="Ruiz A."/>
            <person name="Russo S."/>
            <person name="Salzberg S.L."/>
            <person name="Sanchez-Gracia A."/>
            <person name="Saranga D.J."/>
            <person name="Sato H."/>
            <person name="Schaeffer S.W."/>
            <person name="Schatz M.C."/>
            <person name="Schlenke T."/>
            <person name="Schwartz R."/>
            <person name="Segarra C."/>
            <person name="Singh R.S."/>
            <person name="Sirot L."/>
            <person name="Sirota M."/>
            <person name="Sisneros N.B."/>
            <person name="Smith C.D."/>
            <person name="Smith T.F."/>
            <person name="Spieth J."/>
            <person name="Stage D.E."/>
            <person name="Stark A."/>
            <person name="Stephan W."/>
            <person name="Strausberg R.L."/>
            <person name="Strempel S."/>
            <person name="Sturgill D."/>
            <person name="Sutton G."/>
            <person name="Sutton G.G."/>
            <person name="Tao W."/>
            <person name="Teichmann S."/>
            <person name="Tobari Y.N."/>
            <person name="Tomimura Y."/>
            <person name="Tsolas J.M."/>
            <person name="Valente V.L."/>
            <person name="Venter E."/>
            <person name="Venter J.C."/>
            <person name="Vicario S."/>
            <person name="Vieira F.G."/>
            <person name="Vilella A.J."/>
            <person name="Villasante A."/>
            <person name="Walenz B."/>
            <person name="Wang J."/>
            <person name="Wasserman M."/>
            <person name="Watts T."/>
            <person name="Wilson D."/>
            <person name="Wilson R.K."/>
            <person name="Wing R.A."/>
            <person name="Wolfner M.F."/>
            <person name="Wong A."/>
            <person name="Wong G.K."/>
            <person name="Wu C.I."/>
            <person name="Wu G."/>
            <person name="Yamamoto D."/>
            <person name="Yang H.P."/>
            <person name="Yang S.P."/>
            <person name="Yorke J.A."/>
            <person name="Yoshida K."/>
            <person name="Zdobnov E."/>
            <person name="Zhang P."/>
            <person name="Zhang Y."/>
            <person name="Zimin A.V."/>
            <person name="Baldwin J."/>
            <person name="Abdouelleil A."/>
            <person name="Abdulkadir J."/>
            <person name="Abebe A."/>
            <person name="Abera B."/>
            <person name="Abreu J."/>
            <person name="Acer S.C."/>
            <person name="Aftuck L."/>
            <person name="Alexander A."/>
            <person name="An P."/>
            <person name="Anderson E."/>
            <person name="Anderson S."/>
            <person name="Arachi H."/>
            <person name="Azer M."/>
            <person name="Bachantsang P."/>
            <person name="Barry A."/>
            <person name="Bayul T."/>
            <person name="Berlin A."/>
            <person name="Bessette D."/>
            <person name="Bloom T."/>
            <person name="Blye J."/>
            <person name="Boguslavskiy L."/>
            <person name="Bonnet C."/>
            <person name="Boukhgalter B."/>
            <person name="Bourzgui I."/>
            <person name="Brown A."/>
            <person name="Cahill P."/>
            <person name="Channer S."/>
            <person name="Cheshatsang Y."/>
            <person name="Chuda L."/>
            <person name="Citroen M."/>
            <person name="Collymore A."/>
            <person name="Cooke P."/>
            <person name="Costello M."/>
            <person name="D'Aco K."/>
            <person name="Daza R."/>
            <person name="De Haan G."/>
            <person name="DeGray S."/>
            <person name="DeMaso C."/>
            <person name="Dhargay N."/>
            <person name="Dooley K."/>
            <person name="Dooley E."/>
            <person name="Doricent M."/>
            <person name="Dorje P."/>
            <person name="Dorjee K."/>
            <person name="Dupes A."/>
            <person name="Elong R."/>
            <person name="Falk J."/>
            <person name="Farina A."/>
            <person name="Faro S."/>
            <person name="Ferguson D."/>
            <person name="Fisher S."/>
            <person name="Foley C.D."/>
            <person name="Franke A."/>
            <person name="Friedrich D."/>
            <person name="Gadbois L."/>
            <person name="Gearin G."/>
            <person name="Gearin C.R."/>
            <person name="Giannoukos G."/>
            <person name="Goode T."/>
            <person name="Graham J."/>
            <person name="Grandbois E."/>
            <person name="Grewal S."/>
            <person name="Gyaltsen K."/>
            <person name="Hafez N."/>
            <person name="Hagos B."/>
            <person name="Hall J."/>
            <person name="Henson C."/>
            <person name="Hollinger A."/>
            <person name="Honan T."/>
            <person name="Huard M.D."/>
            <person name="Hughes L."/>
            <person name="Hurhula B."/>
            <person name="Husby M.E."/>
            <person name="Kamat A."/>
            <person name="Kanga B."/>
            <person name="Kashin S."/>
            <person name="Khazanovich D."/>
            <person name="Kisner P."/>
            <person name="Lance K."/>
            <person name="Lara M."/>
            <person name="Lee W."/>
            <person name="Lennon N."/>
            <person name="Letendre F."/>
            <person name="LeVine R."/>
            <person name="Lipovsky A."/>
            <person name="Liu X."/>
            <person name="Liu J."/>
            <person name="Liu S."/>
            <person name="Lokyitsang T."/>
            <person name="Lokyitsang Y."/>
            <person name="Lubonja R."/>
            <person name="Lui A."/>
            <person name="MacDonald P."/>
            <person name="Magnisalis V."/>
            <person name="Maru K."/>
            <person name="Matthews C."/>
            <person name="McCusker W."/>
            <person name="McDonough S."/>
            <person name="Mehta T."/>
            <person name="Meldrim J."/>
            <person name="Meneus L."/>
            <person name="Mihai O."/>
            <person name="Mihalev A."/>
            <person name="Mihova T."/>
            <person name="Mittelman R."/>
            <person name="Mlenga V."/>
            <person name="Montmayeur A."/>
            <person name="Mulrain L."/>
            <person name="Navidi A."/>
            <person name="Naylor J."/>
            <person name="Negash T."/>
            <person name="Nguyen T."/>
            <person name="Nguyen N."/>
            <person name="Nicol R."/>
            <person name="Norbu C."/>
            <person name="Norbu N."/>
            <person name="Novod N."/>
            <person name="O'Neill B."/>
            <person name="Osman S."/>
            <person name="Markiewicz E."/>
            <person name="Oyono O.L."/>
            <person name="Patti C."/>
            <person name="Phunkhang P."/>
            <person name="Pierre F."/>
            <person name="Priest M."/>
            <person name="Raghuraman S."/>
            <person name="Rege F."/>
            <person name="Reyes R."/>
            <person name="Rise C."/>
            <person name="Rogov P."/>
            <person name="Ross K."/>
            <person name="Ryan E."/>
            <person name="Settipalli S."/>
            <person name="Shea T."/>
            <person name="Sherpa N."/>
            <person name="Shi L."/>
            <person name="Shih D."/>
            <person name="Sparrow T."/>
            <person name="Spaulding J."/>
            <person name="Stalker J."/>
            <person name="Stange-Thomann N."/>
            <person name="Stavropoulos S."/>
            <person name="Stone C."/>
            <person name="Strader C."/>
            <person name="Tesfaye S."/>
            <person name="Thomson T."/>
            <person name="Thoulutsang Y."/>
            <person name="Thoulutsang D."/>
            <person name="Topham K."/>
            <person name="Topping I."/>
            <person name="Tsamla T."/>
            <person name="Vassiliev H."/>
            <person name="Vo A."/>
            <person name="Wangchuk T."/>
            <person name="Wangdi T."/>
            <person name="Weiand M."/>
            <person name="Wilkinson J."/>
            <person name="Wilson A."/>
            <person name="Yadav S."/>
            <person name="Young G."/>
            <person name="Yu Q."/>
            <person name="Zembek L."/>
            <person name="Zhong D."/>
            <person name="Zimmer A."/>
            <person name="Zwirko Z."/>
            <person name="Jaffe D.B."/>
            <person name="Alvarez P."/>
            <person name="Brockman W."/>
            <person name="Butler J."/>
            <person name="Chin C."/>
            <person name="Gnerre S."/>
            <person name="Grabherr M."/>
            <person name="Kleber M."/>
            <person name="Mauceli E."/>
            <person name="MacCallum I."/>
        </authorList>
    </citation>
    <scope>NUCLEOTIDE SEQUENCE [LARGE SCALE GENOMIC DNA]</scope>
    <source>
        <strain evidence="6">Tai18E2 / Tucson 14021-0261.01</strain>
    </source>
</reference>
<protein>
    <recommendedName>
        <fullName evidence="4">Peptidase S1 domain-containing protein</fullName>
    </recommendedName>
</protein>
<sequence>MQSKIIISLTFLALVRFVFPNKLDRIINGHYASPKQFPYQTFMDKLDLSNLHGPIGWRRHCGGILISSNLVLTAAHCLDKPDIYAVKIYFGALNLWNVTEEGKQILVVKRDHFVIHNEWDRNIIVNDIAMIKLPISLILNDYIKSVQLPNPEVQYQFSEAISSGWGNIDDKGNMDPKLKYYNPQIVSDSKCEHWYKSSIASAFPASLICIAPNENRPCGGDSGSPLVIRQESNLVLVGITSFIIGDNCGPSYPVLFTRVSSHLTWIRDNENQI</sequence>
<dbReference type="PROSITE" id="PS00134">
    <property type="entry name" value="TRYPSIN_HIS"/>
    <property type="match status" value="1"/>
</dbReference>
<evidence type="ECO:0000259" key="4">
    <source>
        <dbReference type="PROSITE" id="PS50240"/>
    </source>
</evidence>
<dbReference type="SUPFAM" id="SSF50494">
    <property type="entry name" value="Trypsin-like serine proteases"/>
    <property type="match status" value="1"/>
</dbReference>
<dbReference type="FunFam" id="2.40.10.10:FF:000068">
    <property type="entry name" value="transmembrane protease serine 2"/>
    <property type="match status" value="1"/>
</dbReference>
<reference evidence="5 6" key="2">
    <citation type="journal article" date="2007" name="PLoS Biol.">
        <title>Principles of genome evolution in the Drosophila melanogaster species group.</title>
        <authorList>
            <person name="Ranz J.M."/>
            <person name="Maurin D."/>
            <person name="Chan Y.S."/>
            <person name="von Grotthuss M."/>
            <person name="Hillier L.W."/>
            <person name="Roote J."/>
            <person name="Ashburner M."/>
            <person name="Bergman C.M."/>
        </authorList>
    </citation>
    <scope>NUCLEOTIDE SEQUENCE [LARGE SCALE GENOMIC DNA]</scope>
    <source>
        <strain evidence="6">Tai18E2 / Tucson 14021-0261.01</strain>
    </source>
</reference>
<organism evidence="5 6">
    <name type="scientific">Drosophila yakuba</name>
    <name type="common">Fruit fly</name>
    <dbReference type="NCBI Taxonomy" id="7245"/>
    <lineage>
        <taxon>Eukaryota</taxon>
        <taxon>Metazoa</taxon>
        <taxon>Ecdysozoa</taxon>
        <taxon>Arthropoda</taxon>
        <taxon>Hexapoda</taxon>
        <taxon>Insecta</taxon>
        <taxon>Pterygota</taxon>
        <taxon>Neoptera</taxon>
        <taxon>Endopterygota</taxon>
        <taxon>Diptera</taxon>
        <taxon>Brachycera</taxon>
        <taxon>Muscomorpha</taxon>
        <taxon>Ephydroidea</taxon>
        <taxon>Drosophilidae</taxon>
        <taxon>Drosophila</taxon>
        <taxon>Sophophora</taxon>
    </lineage>
</organism>
<dbReference type="KEGG" id="dya:Dyak_GE27585"/>
<comment type="similarity">
    <text evidence="2">Belongs to the peptidase S1 family. CLIP subfamily.</text>
</comment>
<dbReference type="OrthoDB" id="5565075at2759"/>
<dbReference type="SMART" id="SM00020">
    <property type="entry name" value="Tryp_SPc"/>
    <property type="match status" value="1"/>
</dbReference>
<keyword evidence="3" id="KW-0732">Signal</keyword>